<accession>A0ABS2D905</accession>
<evidence type="ECO:0000313" key="1">
    <source>
        <dbReference type="EMBL" id="MBM6577410.1"/>
    </source>
</evidence>
<name>A0ABS2D905_9SPHN</name>
<comment type="caution">
    <text evidence="1">The sequence shown here is derived from an EMBL/GenBank/DDBJ whole genome shotgun (WGS) entry which is preliminary data.</text>
</comment>
<dbReference type="CDD" id="cd18683">
    <property type="entry name" value="PIN_VapC-like"/>
    <property type="match status" value="1"/>
</dbReference>
<evidence type="ECO:0000313" key="2">
    <source>
        <dbReference type="Proteomes" id="UP000763641"/>
    </source>
</evidence>
<gene>
    <name evidence="1" type="ORF">ILT43_13590</name>
</gene>
<dbReference type="Gene3D" id="3.40.50.1010">
    <property type="entry name" value="5'-nuclease"/>
    <property type="match status" value="1"/>
</dbReference>
<dbReference type="SUPFAM" id="SSF88723">
    <property type="entry name" value="PIN domain-like"/>
    <property type="match status" value="1"/>
</dbReference>
<reference evidence="1 2" key="1">
    <citation type="submission" date="2020-12" db="EMBL/GenBank/DDBJ databases">
        <title>Sphingomonas sp.</title>
        <authorList>
            <person name="Kim M.K."/>
        </authorList>
    </citation>
    <scope>NUCLEOTIDE SEQUENCE [LARGE SCALE GENOMIC DNA]</scope>
    <source>
        <strain evidence="1 2">BT552</strain>
    </source>
</reference>
<protein>
    <submittedName>
        <fullName evidence="1">Type II toxin-antitoxin system VapC family toxin</fullName>
    </submittedName>
</protein>
<dbReference type="Proteomes" id="UP000763641">
    <property type="component" value="Unassembled WGS sequence"/>
</dbReference>
<dbReference type="InterPro" id="IPR029060">
    <property type="entry name" value="PIN-like_dom_sf"/>
</dbReference>
<dbReference type="RefSeq" id="WP_204199519.1">
    <property type="nucleotide sequence ID" value="NZ_JAFEMC010000004.1"/>
</dbReference>
<keyword evidence="2" id="KW-1185">Reference proteome</keyword>
<sequence>MKAVDTNIIVRYVTQDDPVQSPFAEHFLLTQDCFIADTVLLETAWVLRSSYRMPRSDLAATLKDVLRLPSVSVMNRDLTEWAIDRFAAGADFADMMHILGGRDTDGFVSFEAKLASLAGSSSPIPVETLG</sequence>
<proteinExistence type="predicted"/>
<dbReference type="EMBL" id="JAFEMC010000004">
    <property type="protein sequence ID" value="MBM6577410.1"/>
    <property type="molecule type" value="Genomic_DNA"/>
</dbReference>
<organism evidence="1 2">
    <name type="scientific">Sphingomonas longa</name>
    <dbReference type="NCBI Taxonomy" id="2778730"/>
    <lineage>
        <taxon>Bacteria</taxon>
        <taxon>Pseudomonadati</taxon>
        <taxon>Pseudomonadota</taxon>
        <taxon>Alphaproteobacteria</taxon>
        <taxon>Sphingomonadales</taxon>
        <taxon>Sphingomonadaceae</taxon>
        <taxon>Sphingomonas</taxon>
    </lineage>
</organism>